<dbReference type="EMBL" id="HBUF01283219">
    <property type="protein sequence ID" value="CAG6687781.1"/>
    <property type="molecule type" value="Transcribed_RNA"/>
</dbReference>
<reference evidence="1" key="1">
    <citation type="submission" date="2021-05" db="EMBL/GenBank/DDBJ databases">
        <authorList>
            <person name="Alioto T."/>
            <person name="Alioto T."/>
            <person name="Gomez Garrido J."/>
        </authorList>
    </citation>
    <scope>NUCLEOTIDE SEQUENCE</scope>
</reference>
<sequence length="107" mass="11507">MLVGIPNTAYNGFNGTMVGSRVVCRAVSTLSPYIFVPSSAAFMSGIVIKYCLSVSCTTLLSSIKFLNFSLLSDWSMVLSISIVIDHREFIKAYLSTPIHSSYPAGSG</sequence>
<proteinExistence type="predicted"/>
<dbReference type="EMBL" id="HBUF01619586">
    <property type="protein sequence ID" value="CAG6780700.1"/>
    <property type="molecule type" value="Transcribed_RNA"/>
</dbReference>
<dbReference type="EMBL" id="HBUF01619587">
    <property type="protein sequence ID" value="CAG6780701.1"/>
    <property type="molecule type" value="Transcribed_RNA"/>
</dbReference>
<dbReference type="EMBL" id="HBUF01283218">
    <property type="protein sequence ID" value="CAG6687780.1"/>
    <property type="molecule type" value="Transcribed_RNA"/>
</dbReference>
<dbReference type="EMBL" id="HBUF01458279">
    <property type="protein sequence ID" value="CAG6744033.1"/>
    <property type="molecule type" value="Transcribed_RNA"/>
</dbReference>
<dbReference type="EMBL" id="HBUF01135293">
    <property type="protein sequence ID" value="CAG6645110.1"/>
    <property type="molecule type" value="Transcribed_RNA"/>
</dbReference>
<name>A0A8D8ZA89_9HEMI</name>
<evidence type="ECO:0000313" key="1">
    <source>
        <dbReference type="EMBL" id="CAG6744033.1"/>
    </source>
</evidence>
<organism evidence="1">
    <name type="scientific">Cacopsylla melanoneura</name>
    <dbReference type="NCBI Taxonomy" id="428564"/>
    <lineage>
        <taxon>Eukaryota</taxon>
        <taxon>Metazoa</taxon>
        <taxon>Ecdysozoa</taxon>
        <taxon>Arthropoda</taxon>
        <taxon>Hexapoda</taxon>
        <taxon>Insecta</taxon>
        <taxon>Pterygota</taxon>
        <taxon>Neoptera</taxon>
        <taxon>Paraneoptera</taxon>
        <taxon>Hemiptera</taxon>
        <taxon>Sternorrhyncha</taxon>
        <taxon>Psylloidea</taxon>
        <taxon>Psyllidae</taxon>
        <taxon>Psyllinae</taxon>
        <taxon>Cacopsylla</taxon>
    </lineage>
</organism>
<accession>A0A8D8ZA89</accession>
<dbReference type="AlphaFoldDB" id="A0A8D8ZA89"/>
<protein>
    <submittedName>
        <fullName evidence="1">Uncharacterized protein</fullName>
    </submittedName>
</protein>